<evidence type="ECO:0000313" key="4">
    <source>
        <dbReference type="Proteomes" id="UP000291189"/>
    </source>
</evidence>
<accession>A0A4Q5IZ86</accession>
<dbReference type="AlphaFoldDB" id="A0A4Q5IZ86"/>
<dbReference type="RefSeq" id="WP_129987785.1">
    <property type="nucleotide sequence ID" value="NZ_SDPU01000023.1"/>
</dbReference>
<proteinExistence type="inferred from homology"/>
<dbReference type="PANTHER" id="PTHR46268">
    <property type="entry name" value="STRESS RESPONSE PROTEIN NHAX"/>
    <property type="match status" value="1"/>
</dbReference>
<dbReference type="PANTHER" id="PTHR46268:SF6">
    <property type="entry name" value="UNIVERSAL STRESS PROTEIN UP12"/>
    <property type="match status" value="1"/>
</dbReference>
<comment type="caution">
    <text evidence="3">The sequence shown here is derived from an EMBL/GenBank/DDBJ whole genome shotgun (WGS) entry which is preliminary data.</text>
</comment>
<protein>
    <submittedName>
        <fullName evidence="3">Universal stress protein</fullName>
    </submittedName>
</protein>
<evidence type="ECO:0000259" key="2">
    <source>
        <dbReference type="Pfam" id="PF00582"/>
    </source>
</evidence>
<dbReference type="OrthoDB" id="3765568at2"/>
<organism evidence="3 4">
    <name type="scientific">Nocardioides iriomotensis</name>
    <dbReference type="NCBI Taxonomy" id="715784"/>
    <lineage>
        <taxon>Bacteria</taxon>
        <taxon>Bacillati</taxon>
        <taxon>Actinomycetota</taxon>
        <taxon>Actinomycetes</taxon>
        <taxon>Propionibacteriales</taxon>
        <taxon>Nocardioidaceae</taxon>
        <taxon>Nocardioides</taxon>
    </lineage>
</organism>
<gene>
    <name evidence="3" type="ORF">ETU37_13130</name>
</gene>
<evidence type="ECO:0000313" key="3">
    <source>
        <dbReference type="EMBL" id="RYU11510.1"/>
    </source>
</evidence>
<dbReference type="CDD" id="cd00293">
    <property type="entry name" value="USP-like"/>
    <property type="match status" value="2"/>
</dbReference>
<sequence>MTDLRTTLLVAIGDDDSSAALAWAVDRAARSGQDLRLVHVAHGTHGLAGPESLLLSFEAAELAGRQIVRAAQERALDAAEGRFEVDVDVPVGGIVSVLTDLAGSHAGVVLQHRRRTRVGQVLAGSVTSAVAARAAVPVVSVPDGWSGPAPAGNGVRSRVVVGIEDLDGADDLMAHAVDLATRTHADLTLLHAWDVPTAYELSLLDPEHMDTWRAETTQALEGLAALWRDKAPDVGVDARVTRGRPAEVLTAVSHDCDLLLVGHAHHRVPGHHLGSVARAVLRESACPVEIVPVHRERESS</sequence>
<feature type="domain" description="UspA" evidence="2">
    <location>
        <begin position="7"/>
        <end position="142"/>
    </location>
</feature>
<reference evidence="3 4" key="1">
    <citation type="submission" date="2019-01" db="EMBL/GenBank/DDBJ databases">
        <title>Nocardioides guangzhouensis sp. nov., an actinobacterium isolated from soil.</title>
        <authorList>
            <person name="Fu Y."/>
            <person name="Cai Y."/>
            <person name="Lin Z."/>
            <person name="Chen P."/>
        </authorList>
    </citation>
    <scope>NUCLEOTIDE SEQUENCE [LARGE SCALE GENOMIC DNA]</scope>
    <source>
        <strain evidence="3 4">NBRC 105384</strain>
    </source>
</reference>
<dbReference type="EMBL" id="SDPU01000023">
    <property type="protein sequence ID" value="RYU11510.1"/>
    <property type="molecule type" value="Genomic_DNA"/>
</dbReference>
<dbReference type="Proteomes" id="UP000291189">
    <property type="component" value="Unassembled WGS sequence"/>
</dbReference>
<dbReference type="Gene3D" id="3.40.50.12370">
    <property type="match status" value="1"/>
</dbReference>
<name>A0A4Q5IZ86_9ACTN</name>
<comment type="similarity">
    <text evidence="1">Belongs to the universal stress protein A family.</text>
</comment>
<dbReference type="Pfam" id="PF00582">
    <property type="entry name" value="Usp"/>
    <property type="match status" value="2"/>
</dbReference>
<dbReference type="SUPFAM" id="SSF52402">
    <property type="entry name" value="Adenine nucleotide alpha hydrolases-like"/>
    <property type="match status" value="2"/>
</dbReference>
<dbReference type="InterPro" id="IPR006016">
    <property type="entry name" value="UspA"/>
</dbReference>
<evidence type="ECO:0000256" key="1">
    <source>
        <dbReference type="ARBA" id="ARBA00008791"/>
    </source>
</evidence>
<feature type="domain" description="UspA" evidence="2">
    <location>
        <begin position="158"/>
        <end position="292"/>
    </location>
</feature>
<keyword evidence="4" id="KW-1185">Reference proteome</keyword>